<protein>
    <submittedName>
        <fullName evidence="2">Uncharacterized protein</fullName>
    </submittedName>
</protein>
<dbReference type="SUPFAM" id="SSF53822">
    <property type="entry name" value="Periplasmic binding protein-like I"/>
    <property type="match status" value="1"/>
</dbReference>
<evidence type="ECO:0000313" key="3">
    <source>
        <dbReference type="Proteomes" id="UP000092124"/>
    </source>
</evidence>
<dbReference type="Proteomes" id="UP000092124">
    <property type="component" value="Unassembled WGS sequence"/>
</dbReference>
<keyword evidence="3" id="KW-1185">Reference proteome</keyword>
<dbReference type="EMBL" id="LZPO01045234">
    <property type="protein sequence ID" value="OBS73588.1"/>
    <property type="molecule type" value="Genomic_DNA"/>
</dbReference>
<dbReference type="InterPro" id="IPR028082">
    <property type="entry name" value="Peripla_BP_I"/>
</dbReference>
<proteinExistence type="predicted"/>
<dbReference type="Gene3D" id="3.40.50.2300">
    <property type="match status" value="1"/>
</dbReference>
<keyword evidence="1" id="KW-0732">Signal</keyword>
<dbReference type="STRING" id="56216.A0A1A6H4R8"/>
<dbReference type="OrthoDB" id="5984008at2759"/>
<evidence type="ECO:0000313" key="2">
    <source>
        <dbReference type="EMBL" id="OBS73588.1"/>
    </source>
</evidence>
<accession>A0A1A6H4R8</accession>
<name>A0A1A6H4R8_NEOLE</name>
<organism evidence="2 3">
    <name type="scientific">Neotoma lepida</name>
    <name type="common">Desert woodrat</name>
    <dbReference type="NCBI Taxonomy" id="56216"/>
    <lineage>
        <taxon>Eukaryota</taxon>
        <taxon>Metazoa</taxon>
        <taxon>Chordata</taxon>
        <taxon>Craniata</taxon>
        <taxon>Vertebrata</taxon>
        <taxon>Euteleostomi</taxon>
        <taxon>Mammalia</taxon>
        <taxon>Eutheria</taxon>
        <taxon>Euarchontoglires</taxon>
        <taxon>Glires</taxon>
        <taxon>Rodentia</taxon>
        <taxon>Myomorpha</taxon>
        <taxon>Muroidea</taxon>
        <taxon>Cricetidae</taxon>
        <taxon>Neotominae</taxon>
        <taxon>Neotoma</taxon>
    </lineage>
</organism>
<evidence type="ECO:0000256" key="1">
    <source>
        <dbReference type="ARBA" id="ARBA00022729"/>
    </source>
</evidence>
<sequence>MSLTFSFAVGMCFHTLEIIDELNSQQNNTSRFLKYDCGMSDCDALLTGPSWTTSLKLAIYIRAPKMRQGCKGRNNSLSMPILRILKIFFGPFHPILSDNVHLPYVYQIAHKDTCLSHAMRGLVISDDDKGIQFLSNLREEMERNGICLAFVNVILDNMQLYMTRAGIYDKQIMTSSA</sequence>
<comment type="caution">
    <text evidence="2">The sequence shown here is derived from an EMBL/GenBank/DDBJ whole genome shotgun (WGS) entry which is preliminary data.</text>
</comment>
<feature type="non-terminal residue" evidence="2">
    <location>
        <position position="177"/>
    </location>
</feature>
<reference evidence="2 3" key="1">
    <citation type="submission" date="2016-06" db="EMBL/GenBank/DDBJ databases">
        <title>The Draft Genome Sequence and Annotation of the Desert Woodrat Neotoma lepida.</title>
        <authorList>
            <person name="Campbell M."/>
            <person name="Oakeson K.F."/>
            <person name="Yandell M."/>
            <person name="Halpert J.R."/>
            <person name="Dearing D."/>
        </authorList>
    </citation>
    <scope>NUCLEOTIDE SEQUENCE [LARGE SCALE GENOMIC DNA]</scope>
    <source>
        <strain evidence="2">417</strain>
        <tissue evidence="2">Liver</tissue>
    </source>
</reference>
<dbReference type="AlphaFoldDB" id="A0A1A6H4R8"/>
<gene>
    <name evidence="2" type="ORF">A6R68_15872</name>
</gene>